<sequence length="77" mass="8436">MHSLLSLQAVDIVDNILDPNASNYMAKMDIPARPTDLENFTAEATEERGKVAYASRVVAFKLQSGEQVSQNQISLPS</sequence>
<name>A0ACB6SDJ9_9PLEO</name>
<dbReference type="Proteomes" id="UP000799754">
    <property type="component" value="Unassembled WGS sequence"/>
</dbReference>
<reference evidence="1" key="1">
    <citation type="journal article" date="2020" name="Stud. Mycol.">
        <title>101 Dothideomycetes genomes: a test case for predicting lifestyles and emergence of pathogens.</title>
        <authorList>
            <person name="Haridas S."/>
            <person name="Albert R."/>
            <person name="Binder M."/>
            <person name="Bloem J."/>
            <person name="Labutti K."/>
            <person name="Salamov A."/>
            <person name="Andreopoulos B."/>
            <person name="Baker S."/>
            <person name="Barry K."/>
            <person name="Bills G."/>
            <person name="Bluhm B."/>
            <person name="Cannon C."/>
            <person name="Castanera R."/>
            <person name="Culley D."/>
            <person name="Daum C."/>
            <person name="Ezra D."/>
            <person name="Gonzalez J."/>
            <person name="Henrissat B."/>
            <person name="Kuo A."/>
            <person name="Liang C."/>
            <person name="Lipzen A."/>
            <person name="Lutzoni F."/>
            <person name="Magnuson J."/>
            <person name="Mondo S."/>
            <person name="Nolan M."/>
            <person name="Ohm R."/>
            <person name="Pangilinan J."/>
            <person name="Park H.-J."/>
            <person name="Ramirez L."/>
            <person name="Alfaro M."/>
            <person name="Sun H."/>
            <person name="Tritt A."/>
            <person name="Yoshinaga Y."/>
            <person name="Zwiers L.-H."/>
            <person name="Turgeon B."/>
            <person name="Goodwin S."/>
            <person name="Spatafora J."/>
            <person name="Crous P."/>
            <person name="Grigoriev I."/>
        </authorList>
    </citation>
    <scope>NUCLEOTIDE SEQUENCE</scope>
    <source>
        <strain evidence="1">CBS 525.71</strain>
    </source>
</reference>
<keyword evidence="2" id="KW-1185">Reference proteome</keyword>
<accession>A0ACB6SDJ9</accession>
<gene>
    <name evidence="1" type="ORF">BU25DRAFT_475848</name>
</gene>
<proteinExistence type="predicted"/>
<comment type="caution">
    <text evidence="1">The sequence shown here is derived from an EMBL/GenBank/DDBJ whole genome shotgun (WGS) entry which is preliminary data.</text>
</comment>
<protein>
    <submittedName>
        <fullName evidence="1">Uncharacterized protein</fullName>
    </submittedName>
</protein>
<evidence type="ECO:0000313" key="2">
    <source>
        <dbReference type="Proteomes" id="UP000799754"/>
    </source>
</evidence>
<evidence type="ECO:0000313" key="1">
    <source>
        <dbReference type="EMBL" id="KAF2632360.1"/>
    </source>
</evidence>
<dbReference type="EMBL" id="MU006703">
    <property type="protein sequence ID" value="KAF2632360.1"/>
    <property type="molecule type" value="Genomic_DNA"/>
</dbReference>
<organism evidence="1 2">
    <name type="scientific">Macroventuria anomochaeta</name>
    <dbReference type="NCBI Taxonomy" id="301207"/>
    <lineage>
        <taxon>Eukaryota</taxon>
        <taxon>Fungi</taxon>
        <taxon>Dikarya</taxon>
        <taxon>Ascomycota</taxon>
        <taxon>Pezizomycotina</taxon>
        <taxon>Dothideomycetes</taxon>
        <taxon>Pleosporomycetidae</taxon>
        <taxon>Pleosporales</taxon>
        <taxon>Pleosporineae</taxon>
        <taxon>Didymellaceae</taxon>
        <taxon>Macroventuria</taxon>
    </lineage>
</organism>